<gene>
    <name evidence="1" type="ORF">C0Z10_05020</name>
    <name evidence="2" type="ORF">NCTC13652_01054</name>
</gene>
<dbReference type="EMBL" id="LR134473">
    <property type="protein sequence ID" value="VEI02862.1"/>
    <property type="molecule type" value="Genomic_DNA"/>
</dbReference>
<proteinExistence type="predicted"/>
<evidence type="ECO:0000313" key="2">
    <source>
        <dbReference type="EMBL" id="VEI02862.1"/>
    </source>
</evidence>
<dbReference type="KEGG" id="aji:C0Z10_05020"/>
<evidence type="ECO:0000313" key="1">
    <source>
        <dbReference type="EMBL" id="AZZ39218.1"/>
    </source>
</evidence>
<dbReference type="Proteomes" id="UP000277858">
    <property type="component" value="Chromosome"/>
</dbReference>
<evidence type="ECO:0000313" key="3">
    <source>
        <dbReference type="Proteomes" id="UP000277858"/>
    </source>
</evidence>
<dbReference type="Proteomes" id="UP000285875">
    <property type="component" value="Chromosome"/>
</dbReference>
<evidence type="ECO:0000313" key="4">
    <source>
        <dbReference type="Proteomes" id="UP000285875"/>
    </source>
</evidence>
<name>A0A3T0RYP2_9ACTN</name>
<dbReference type="RefSeq" id="WP_028703740.1">
    <property type="nucleotide sequence ID" value="NZ_CP025570.1"/>
</dbReference>
<protein>
    <submittedName>
        <fullName evidence="1">DUF3090 domain-containing protein</fullName>
    </submittedName>
    <submittedName>
        <fullName evidence="2">Protein of uncharacterized function (DUF3090)</fullName>
    </submittedName>
</protein>
<dbReference type="NCBIfam" id="TIGR03847">
    <property type="entry name" value="conserved hypothetical protein"/>
    <property type="match status" value="1"/>
</dbReference>
<dbReference type="OrthoDB" id="156387at2"/>
<dbReference type="STRING" id="1122997.GCA_000425285_02452"/>
<accession>A0A3T0RYP2</accession>
<dbReference type="EMBL" id="CP025570">
    <property type="protein sequence ID" value="AZZ39218.1"/>
    <property type="molecule type" value="Genomic_DNA"/>
</dbReference>
<dbReference type="Pfam" id="PF11290">
    <property type="entry name" value="DUF3090"/>
    <property type="match status" value="1"/>
</dbReference>
<reference evidence="1" key="3">
    <citation type="journal article" date="2019" name="Microorganisms">
        <title>Red-Brown Pigmentation of Acidipropionibacterium jensenii Is Tied to Haemolytic Activity and cyl-Like Gene Cluster.</title>
        <authorList>
            <person name="Deptula P."/>
            <person name="Loivamaa I."/>
            <person name="Smolander O.P."/>
            <person name="Laine P."/>
            <person name="Roberts R.J."/>
            <person name="Piironen V."/>
            <person name="Paulin L."/>
            <person name="Savijoki K."/>
            <person name="Auvinen P."/>
            <person name="Varmanen P."/>
        </authorList>
    </citation>
    <scope>NUCLEOTIDE SEQUENCE</scope>
    <source>
        <strain evidence="1">JS280</strain>
    </source>
</reference>
<keyword evidence="3" id="KW-1185">Reference proteome</keyword>
<sequence>MARVTHHYQDPDRFVCGTVGWPGDRVFYMQVRQANRLTTVRCDREQVDLLSGHLDRILNDLSRLAAGIVSIPDAVEEPDDTDPLDAPLEEEFTIGAIAISWDNPANRLVVEFFAVSGDEMMSADPQLLLYASPEDAPDSLEVRLTPDQARQFVARCRFLLKAGRPSCPFCGQPINPGGHICPRSNGYRRPLFL</sequence>
<reference evidence="4" key="1">
    <citation type="submission" date="2017-12" db="EMBL/GenBank/DDBJ databases">
        <title>Whole genome sequencing of Acidipropionibacterium jensenii strains JS279 and JS280.</title>
        <authorList>
            <person name="Deptula P."/>
            <person name="Laine P."/>
            <person name="Smolander O.-P."/>
            <person name="Paulin L."/>
            <person name="Auvinen P."/>
            <person name="Varmanen P."/>
        </authorList>
    </citation>
    <scope>NUCLEOTIDE SEQUENCE [LARGE SCALE GENOMIC DNA]</scope>
    <source>
        <strain evidence="4">JS280</strain>
    </source>
</reference>
<organism evidence="1 4">
    <name type="scientific">Acidipropionibacterium jensenii</name>
    <dbReference type="NCBI Taxonomy" id="1749"/>
    <lineage>
        <taxon>Bacteria</taxon>
        <taxon>Bacillati</taxon>
        <taxon>Actinomycetota</taxon>
        <taxon>Actinomycetes</taxon>
        <taxon>Propionibacteriales</taxon>
        <taxon>Propionibacteriaceae</taxon>
        <taxon>Acidipropionibacterium</taxon>
    </lineage>
</organism>
<dbReference type="AlphaFoldDB" id="A0A3T0RYP2"/>
<dbReference type="InterPro" id="IPR021441">
    <property type="entry name" value="DUF3090"/>
</dbReference>
<reference evidence="2 3" key="2">
    <citation type="submission" date="2018-12" db="EMBL/GenBank/DDBJ databases">
        <authorList>
            <consortium name="Pathogen Informatics"/>
        </authorList>
    </citation>
    <scope>NUCLEOTIDE SEQUENCE [LARGE SCALE GENOMIC DNA]</scope>
    <source>
        <strain evidence="2 3">NCTC13652</strain>
    </source>
</reference>